<reference evidence="3 4" key="1">
    <citation type="journal article" date="2018" name="BMC Genomics">
        <title>Comparative genome analyses reveal sequence features reflecting distinct modes of host-adaptation between dicot and monocot powdery mildew.</title>
        <authorList>
            <person name="Wu Y."/>
            <person name="Ma X."/>
            <person name="Pan Z."/>
            <person name="Kale S.D."/>
            <person name="Song Y."/>
            <person name="King H."/>
            <person name="Zhang Q."/>
            <person name="Presley C."/>
            <person name="Deng X."/>
            <person name="Wei C.I."/>
            <person name="Xiao S."/>
        </authorList>
    </citation>
    <scope>NUCLEOTIDE SEQUENCE [LARGE SCALE GENOMIC DNA]</scope>
    <source>
        <strain evidence="3">UMSG3</strain>
    </source>
</reference>
<feature type="compositionally biased region" description="Low complexity" evidence="1">
    <location>
        <begin position="136"/>
        <end position="146"/>
    </location>
</feature>
<name>A0A420HH93_9PEZI</name>
<proteinExistence type="predicted"/>
<gene>
    <name evidence="3" type="ORF">GcM3_193025</name>
</gene>
<dbReference type="AlphaFoldDB" id="A0A420HH93"/>
<feature type="region of interest" description="Disordered" evidence="1">
    <location>
        <begin position="127"/>
        <end position="150"/>
    </location>
</feature>
<dbReference type="InterPro" id="IPR057670">
    <property type="entry name" value="SH3_retrovirus"/>
</dbReference>
<evidence type="ECO:0000259" key="2">
    <source>
        <dbReference type="Pfam" id="PF25597"/>
    </source>
</evidence>
<keyword evidence="4" id="KW-1185">Reference proteome</keyword>
<sequence length="279" mass="32048">MSTDLSFLRVYGCKAYPLIIKALKNKERKDLKLEAHAEVGYLVGYDSSNIFRIYIPTRREVWRVRDVTFDEKDFFLDEENINCDKTLEYKFPPQIPEEPNTCDIVTNIFQQSSTNEEKNLKSIEQITNTSSKEFLPTPKTTPSPTTDNLQQSEISKQISSPMQASQNIESDNPQNLITTRLSRSTRFSGKYSAFTSLETDSPIGAFNAAFQISFQNSKKLHRKDLPPPPQLWTDLASHPLRSDFIDAGKLEWNLLHERKTFYPSPIPRDQAKIKPLPLI</sequence>
<evidence type="ECO:0000256" key="1">
    <source>
        <dbReference type="SAM" id="MobiDB-lite"/>
    </source>
</evidence>
<dbReference type="EMBL" id="MCBQ01019327">
    <property type="protein sequence ID" value="RKF56729.1"/>
    <property type="molecule type" value="Genomic_DNA"/>
</dbReference>
<organism evidence="3 4">
    <name type="scientific">Golovinomyces cichoracearum</name>
    <dbReference type="NCBI Taxonomy" id="62708"/>
    <lineage>
        <taxon>Eukaryota</taxon>
        <taxon>Fungi</taxon>
        <taxon>Dikarya</taxon>
        <taxon>Ascomycota</taxon>
        <taxon>Pezizomycotina</taxon>
        <taxon>Leotiomycetes</taxon>
        <taxon>Erysiphales</taxon>
        <taxon>Erysiphaceae</taxon>
        <taxon>Golovinomyces</taxon>
    </lineage>
</organism>
<dbReference type="Pfam" id="PF25597">
    <property type="entry name" value="SH3_retrovirus"/>
    <property type="match status" value="1"/>
</dbReference>
<protein>
    <recommendedName>
        <fullName evidence="2">Retroviral polymerase SH3-like domain-containing protein</fullName>
    </recommendedName>
</protein>
<comment type="caution">
    <text evidence="3">The sequence shown here is derived from an EMBL/GenBank/DDBJ whole genome shotgun (WGS) entry which is preliminary data.</text>
</comment>
<dbReference type="STRING" id="62708.A0A420HH93"/>
<evidence type="ECO:0000313" key="3">
    <source>
        <dbReference type="EMBL" id="RKF56729.1"/>
    </source>
</evidence>
<dbReference type="Proteomes" id="UP000283383">
    <property type="component" value="Unassembled WGS sequence"/>
</dbReference>
<evidence type="ECO:0000313" key="4">
    <source>
        <dbReference type="Proteomes" id="UP000283383"/>
    </source>
</evidence>
<accession>A0A420HH93</accession>
<feature type="domain" description="Retroviral polymerase SH3-like" evidence="2">
    <location>
        <begin position="13"/>
        <end position="78"/>
    </location>
</feature>